<dbReference type="InterPro" id="IPR036864">
    <property type="entry name" value="Zn2-C6_fun-type_DNA-bd_sf"/>
</dbReference>
<dbReference type="Gene3D" id="4.10.240.10">
    <property type="entry name" value="Zn(2)-C6 fungal-type DNA-binding domain"/>
    <property type="match status" value="1"/>
</dbReference>
<evidence type="ECO:0000259" key="8">
    <source>
        <dbReference type="PROSITE" id="PS50048"/>
    </source>
</evidence>
<dbReference type="PROSITE" id="PS00463">
    <property type="entry name" value="ZN2_CY6_FUNGAL_1"/>
    <property type="match status" value="1"/>
</dbReference>
<dbReference type="SMART" id="SM00066">
    <property type="entry name" value="GAL4"/>
    <property type="match status" value="1"/>
</dbReference>
<dbReference type="Pfam" id="PF04082">
    <property type="entry name" value="Fungal_trans"/>
    <property type="match status" value="1"/>
</dbReference>
<dbReference type="PANTHER" id="PTHR31313">
    <property type="entry name" value="TY1 ENHANCER ACTIVATOR"/>
    <property type="match status" value="1"/>
</dbReference>
<proteinExistence type="predicted"/>
<keyword evidence="6" id="KW-0804">Transcription</keyword>
<evidence type="ECO:0000256" key="4">
    <source>
        <dbReference type="ARBA" id="ARBA00023015"/>
    </source>
</evidence>
<organism evidence="9 10">
    <name type="scientific">Kwoniella shivajii</name>
    <dbReference type="NCBI Taxonomy" id="564305"/>
    <lineage>
        <taxon>Eukaryota</taxon>
        <taxon>Fungi</taxon>
        <taxon>Dikarya</taxon>
        <taxon>Basidiomycota</taxon>
        <taxon>Agaricomycotina</taxon>
        <taxon>Tremellomycetes</taxon>
        <taxon>Tremellales</taxon>
        <taxon>Cryptococcaceae</taxon>
        <taxon>Kwoniella</taxon>
    </lineage>
</organism>
<evidence type="ECO:0000313" key="10">
    <source>
        <dbReference type="Proteomes" id="UP001329825"/>
    </source>
</evidence>
<evidence type="ECO:0000256" key="3">
    <source>
        <dbReference type="ARBA" id="ARBA00022833"/>
    </source>
</evidence>
<dbReference type="GeneID" id="87959003"/>
<name>A0ABZ1DB51_9TREE</name>
<dbReference type="InterPro" id="IPR051615">
    <property type="entry name" value="Transcr_Regulatory_Elem"/>
</dbReference>
<evidence type="ECO:0000256" key="5">
    <source>
        <dbReference type="ARBA" id="ARBA00023125"/>
    </source>
</evidence>
<sequence>MSSRNTRHASKACLACRRRKTRCTGERPACGLCRTNKWVCELGDDRRQAPMYRRVKQMEEQIARLESQLSRYRSAPSTGAFDSSIYEADEVTDSEEEEVDAMGVERLKIIDSTTGEISHFGPPSCLMHLPESAFSSSSDFVHSNQPSSTPILRMPTPAVSLSSIGPQIFNNGIREGWKMHLPKECARMETKTHEILFGSYEEVLRESLVYGGLVDIDRFRSDMYLCTENSSNQTGNNNNRTDNYSPLLHNALLALSTSHLRFKQSQKAPSNVLLDDGWTNILLSHACMQIEWEVERPLLSTVRGLILIIIVMGQTGRLNSAFSYFGMAVRMADSLGLNVDSSHLVSAGKITLEKQQDRNTILWILFIQDKLQCLTVGRSPSMPMSNMNVPLPPYISLDSGDSSHPALGINSRFRQNVRSAMCRLSLLVGDILQKCYSPSFNRNSKKAERMKVEMNIRLDEFIPSLPPSLQLTTPLLENEAPGAVIALHIAHWFNVILLNRPFYRPNAISSGTSDDTGLSDHAADMIVDLLDLYEHLYGLEHSLLITAHAVFHAGSIFLMQAAAAAGTPNEHPPTDTLASLEKCIRALQLMKIPTLASWNASTLQALKSQWLIMSPSEQDTVPDVWEDFGLYFDFSTYQETNAF</sequence>
<dbReference type="InterPro" id="IPR007219">
    <property type="entry name" value="XnlR_reg_dom"/>
</dbReference>
<keyword evidence="4" id="KW-0805">Transcription regulation</keyword>
<accession>A0ABZ1DB51</accession>
<evidence type="ECO:0000313" key="9">
    <source>
        <dbReference type="EMBL" id="WRT69882.1"/>
    </source>
</evidence>
<evidence type="ECO:0000256" key="6">
    <source>
        <dbReference type="ARBA" id="ARBA00023163"/>
    </source>
</evidence>
<keyword evidence="7" id="KW-0539">Nucleus</keyword>
<feature type="domain" description="Zn(2)-C6 fungal-type" evidence="8">
    <location>
        <begin position="12"/>
        <end position="42"/>
    </location>
</feature>
<keyword evidence="5" id="KW-0238">DNA-binding</keyword>
<reference evidence="9 10" key="1">
    <citation type="submission" date="2024-01" db="EMBL/GenBank/DDBJ databases">
        <title>Comparative genomics of Cryptococcus and Kwoniella reveals pathogenesis evolution and contrasting modes of karyotype evolution via chromosome fusion or intercentromeric recombination.</title>
        <authorList>
            <person name="Coelho M.A."/>
            <person name="David-Palma M."/>
            <person name="Shea T."/>
            <person name="Bowers K."/>
            <person name="McGinley-Smith S."/>
            <person name="Mohammad A.W."/>
            <person name="Gnirke A."/>
            <person name="Yurkov A.M."/>
            <person name="Nowrousian M."/>
            <person name="Sun S."/>
            <person name="Cuomo C.A."/>
            <person name="Heitman J."/>
        </authorList>
    </citation>
    <scope>NUCLEOTIDE SEQUENCE [LARGE SCALE GENOMIC DNA]</scope>
    <source>
        <strain evidence="9">CBS 11374</strain>
    </source>
</reference>
<dbReference type="Proteomes" id="UP001329825">
    <property type="component" value="Chromosome 9"/>
</dbReference>
<dbReference type="PANTHER" id="PTHR31313:SF81">
    <property type="entry name" value="TY1 ENHANCER ACTIVATOR"/>
    <property type="match status" value="1"/>
</dbReference>
<gene>
    <name evidence="9" type="ORF">IL334_006873</name>
</gene>
<protein>
    <recommendedName>
        <fullName evidence="8">Zn(2)-C6 fungal-type domain-containing protein</fullName>
    </recommendedName>
</protein>
<evidence type="ECO:0000256" key="2">
    <source>
        <dbReference type="ARBA" id="ARBA00022723"/>
    </source>
</evidence>
<dbReference type="CDD" id="cd00067">
    <property type="entry name" value="GAL4"/>
    <property type="match status" value="1"/>
</dbReference>
<dbReference type="EMBL" id="CP141889">
    <property type="protein sequence ID" value="WRT69882.1"/>
    <property type="molecule type" value="Genomic_DNA"/>
</dbReference>
<keyword evidence="2" id="KW-0479">Metal-binding</keyword>
<dbReference type="PROSITE" id="PS50048">
    <property type="entry name" value="ZN2_CY6_FUNGAL_2"/>
    <property type="match status" value="1"/>
</dbReference>
<dbReference type="InterPro" id="IPR001138">
    <property type="entry name" value="Zn2Cys6_DnaBD"/>
</dbReference>
<dbReference type="SMART" id="SM00906">
    <property type="entry name" value="Fungal_trans"/>
    <property type="match status" value="1"/>
</dbReference>
<evidence type="ECO:0000256" key="1">
    <source>
        <dbReference type="ARBA" id="ARBA00004123"/>
    </source>
</evidence>
<keyword evidence="10" id="KW-1185">Reference proteome</keyword>
<evidence type="ECO:0000256" key="7">
    <source>
        <dbReference type="ARBA" id="ARBA00023242"/>
    </source>
</evidence>
<dbReference type="SUPFAM" id="SSF57701">
    <property type="entry name" value="Zn2/Cys6 DNA-binding domain"/>
    <property type="match status" value="1"/>
</dbReference>
<comment type="subcellular location">
    <subcellularLocation>
        <location evidence="1">Nucleus</location>
    </subcellularLocation>
</comment>
<dbReference type="Pfam" id="PF00172">
    <property type="entry name" value="Zn_clus"/>
    <property type="match status" value="1"/>
</dbReference>
<dbReference type="CDD" id="cd12148">
    <property type="entry name" value="fungal_TF_MHR"/>
    <property type="match status" value="1"/>
</dbReference>
<keyword evidence="3" id="KW-0862">Zinc</keyword>
<dbReference type="RefSeq" id="XP_062794621.1">
    <property type="nucleotide sequence ID" value="XM_062938570.1"/>
</dbReference>